<organism evidence="10 11">
    <name type="scientific">Emiliania huxleyi (strain CCMP1516)</name>
    <dbReference type="NCBI Taxonomy" id="280463"/>
    <lineage>
        <taxon>Eukaryota</taxon>
        <taxon>Haptista</taxon>
        <taxon>Haptophyta</taxon>
        <taxon>Prymnesiophyceae</taxon>
        <taxon>Isochrysidales</taxon>
        <taxon>Noelaerhabdaceae</taxon>
        <taxon>Emiliania</taxon>
    </lineage>
</organism>
<dbReference type="InterPro" id="IPR013083">
    <property type="entry name" value="Znf_RING/FYVE/PHD"/>
</dbReference>
<dbReference type="GO" id="GO:0008270">
    <property type="term" value="F:zinc ion binding"/>
    <property type="evidence" value="ECO:0007669"/>
    <property type="project" value="UniProtKB-KW"/>
</dbReference>
<keyword evidence="6" id="KW-0479">Metal-binding</keyword>
<dbReference type="GeneID" id="17275302"/>
<dbReference type="EnsemblProtists" id="EOD30028">
    <property type="protein sequence ID" value="EOD30028"/>
    <property type="gene ID" value="EMIHUDRAFT_462910"/>
</dbReference>
<feature type="region of interest" description="Disordered" evidence="7">
    <location>
        <begin position="823"/>
        <end position="891"/>
    </location>
</feature>
<dbReference type="Pfam" id="PF13920">
    <property type="entry name" value="zf-C3HC4_3"/>
    <property type="match status" value="1"/>
</dbReference>
<dbReference type="Gene3D" id="3.30.40.10">
    <property type="entry name" value="Zinc/RING finger domain, C3HC4 (zinc finger)"/>
    <property type="match status" value="1"/>
</dbReference>
<dbReference type="PANTHER" id="PTHR13563">
    <property type="entry name" value="TRNA (GUANINE-9-) METHYLTRANSFERASE"/>
    <property type="match status" value="1"/>
</dbReference>
<name>A0A0D3K2P3_EMIH1</name>
<dbReference type="SUPFAM" id="SSF57850">
    <property type="entry name" value="RING/U-box"/>
    <property type="match status" value="1"/>
</dbReference>
<dbReference type="InterPro" id="IPR001841">
    <property type="entry name" value="Znf_RING"/>
</dbReference>
<dbReference type="GO" id="GO:0005634">
    <property type="term" value="C:nucleus"/>
    <property type="evidence" value="ECO:0007669"/>
    <property type="project" value="TreeGrafter"/>
</dbReference>
<dbReference type="Gene3D" id="3.90.550.50">
    <property type="match status" value="1"/>
</dbReference>
<dbReference type="KEGG" id="ehx:EMIHUDRAFT_462910"/>
<reference evidence="10" key="2">
    <citation type="submission" date="2024-10" db="UniProtKB">
        <authorList>
            <consortium name="EnsemblProtists"/>
        </authorList>
    </citation>
    <scope>IDENTIFICATION</scope>
</reference>
<evidence type="ECO:0000313" key="11">
    <source>
        <dbReference type="Proteomes" id="UP000013827"/>
    </source>
</evidence>
<evidence type="ECO:0000256" key="6">
    <source>
        <dbReference type="PROSITE-ProRule" id="PRU00175"/>
    </source>
</evidence>
<comment type="catalytic activity">
    <reaction evidence="5">
        <text>guanosine(9) in tRNA + S-adenosyl-L-methionine = N(1)-methylguanosine(9) in tRNA + S-adenosyl-L-homocysteine + H(+)</text>
        <dbReference type="Rhea" id="RHEA:43156"/>
        <dbReference type="Rhea" id="RHEA-COMP:10367"/>
        <dbReference type="Rhea" id="RHEA-COMP:10368"/>
        <dbReference type="ChEBI" id="CHEBI:15378"/>
        <dbReference type="ChEBI" id="CHEBI:57856"/>
        <dbReference type="ChEBI" id="CHEBI:59789"/>
        <dbReference type="ChEBI" id="CHEBI:73542"/>
        <dbReference type="ChEBI" id="CHEBI:74269"/>
        <dbReference type="EC" id="2.1.1.221"/>
    </reaction>
</comment>
<evidence type="ECO:0000259" key="9">
    <source>
        <dbReference type="PROSITE" id="PS51675"/>
    </source>
</evidence>
<feature type="compositionally biased region" description="Basic and acidic residues" evidence="7">
    <location>
        <begin position="691"/>
        <end position="712"/>
    </location>
</feature>
<evidence type="ECO:0000256" key="3">
    <source>
        <dbReference type="ARBA" id="ARBA00022679"/>
    </source>
</evidence>
<dbReference type="InterPro" id="IPR007356">
    <property type="entry name" value="tRNA_m1G_MeTrfase_euk"/>
</dbReference>
<evidence type="ECO:0000256" key="1">
    <source>
        <dbReference type="ARBA" id="ARBA00012797"/>
    </source>
</evidence>
<dbReference type="EC" id="2.1.1.221" evidence="1"/>
<keyword evidence="6" id="KW-0863">Zinc-finger</keyword>
<dbReference type="GO" id="GO:0000049">
    <property type="term" value="F:tRNA binding"/>
    <property type="evidence" value="ECO:0007669"/>
    <property type="project" value="TreeGrafter"/>
</dbReference>
<keyword evidence="3" id="KW-0808">Transferase</keyword>
<feature type="domain" description="RING-type" evidence="8">
    <location>
        <begin position="914"/>
        <end position="949"/>
    </location>
</feature>
<keyword evidence="6" id="KW-0862">Zinc</keyword>
<accession>A0A0D3K2P3</accession>
<proteinExistence type="predicted"/>
<feature type="region of interest" description="Disordered" evidence="7">
    <location>
        <begin position="691"/>
        <end position="713"/>
    </location>
</feature>
<feature type="compositionally biased region" description="Low complexity" evidence="7">
    <location>
        <begin position="177"/>
        <end position="188"/>
    </location>
</feature>
<dbReference type="HOGENOM" id="CLU_254073_0_0_1"/>
<dbReference type="InterPro" id="IPR038459">
    <property type="entry name" value="MT_TRM10-typ_sf"/>
</dbReference>
<evidence type="ECO:0000256" key="7">
    <source>
        <dbReference type="SAM" id="MobiDB-lite"/>
    </source>
</evidence>
<dbReference type="PANTHER" id="PTHR13563:SF13">
    <property type="entry name" value="TRNA METHYLTRANSFERASE 10 HOMOLOG A"/>
    <property type="match status" value="1"/>
</dbReference>
<evidence type="ECO:0000256" key="4">
    <source>
        <dbReference type="ARBA" id="ARBA00022691"/>
    </source>
</evidence>
<dbReference type="InterPro" id="IPR028564">
    <property type="entry name" value="MT_TRM10-typ"/>
</dbReference>
<dbReference type="PaxDb" id="2903-EOD30028"/>
<dbReference type="GO" id="GO:0008168">
    <property type="term" value="F:methyltransferase activity"/>
    <property type="evidence" value="ECO:0007669"/>
    <property type="project" value="UniProtKB-KW"/>
</dbReference>
<evidence type="ECO:0000256" key="5">
    <source>
        <dbReference type="ARBA" id="ARBA00048434"/>
    </source>
</evidence>
<feature type="domain" description="SAM-dependent MTase TRM10-type" evidence="9">
    <location>
        <begin position="1"/>
        <end position="175"/>
    </location>
</feature>
<protein>
    <recommendedName>
        <fullName evidence="1">tRNA (guanine(9)-N(1))-methyltransferase</fullName>
        <ecNumber evidence="1">2.1.1.221</ecNumber>
    </recommendedName>
</protein>
<keyword evidence="11" id="KW-1185">Reference proteome</keyword>
<dbReference type="PROSITE" id="PS51675">
    <property type="entry name" value="SAM_MT_TRM10"/>
    <property type="match status" value="1"/>
</dbReference>
<dbReference type="Gene3D" id="3.40.1280.30">
    <property type="match status" value="1"/>
</dbReference>
<dbReference type="GO" id="GO:0002939">
    <property type="term" value="P:tRNA N1-guanine methylation"/>
    <property type="evidence" value="ECO:0007669"/>
    <property type="project" value="TreeGrafter"/>
</dbReference>
<feature type="region of interest" description="Disordered" evidence="7">
    <location>
        <begin position="152"/>
        <end position="232"/>
    </location>
</feature>
<feature type="compositionally biased region" description="Basic and acidic residues" evidence="7">
    <location>
        <begin position="200"/>
        <end position="228"/>
    </location>
</feature>
<dbReference type="PROSITE" id="PS50089">
    <property type="entry name" value="ZF_RING_2"/>
    <property type="match status" value="1"/>
</dbReference>
<keyword evidence="2" id="KW-0489">Methyltransferase</keyword>
<dbReference type="Proteomes" id="UP000013827">
    <property type="component" value="Unassembled WGS sequence"/>
</dbReference>
<evidence type="ECO:0000259" key="8">
    <source>
        <dbReference type="PROSITE" id="PS50089"/>
    </source>
</evidence>
<reference evidence="11" key="1">
    <citation type="journal article" date="2013" name="Nature">
        <title>Pan genome of the phytoplankton Emiliania underpins its global distribution.</title>
        <authorList>
            <person name="Read B.A."/>
            <person name="Kegel J."/>
            <person name="Klute M.J."/>
            <person name="Kuo A."/>
            <person name="Lefebvre S.C."/>
            <person name="Maumus F."/>
            <person name="Mayer C."/>
            <person name="Miller J."/>
            <person name="Monier A."/>
            <person name="Salamov A."/>
            <person name="Young J."/>
            <person name="Aguilar M."/>
            <person name="Claverie J.M."/>
            <person name="Frickenhaus S."/>
            <person name="Gonzalez K."/>
            <person name="Herman E.K."/>
            <person name="Lin Y.C."/>
            <person name="Napier J."/>
            <person name="Ogata H."/>
            <person name="Sarno A.F."/>
            <person name="Shmutz J."/>
            <person name="Schroeder D."/>
            <person name="de Vargas C."/>
            <person name="Verret F."/>
            <person name="von Dassow P."/>
            <person name="Valentin K."/>
            <person name="Van de Peer Y."/>
            <person name="Wheeler G."/>
            <person name="Dacks J.B."/>
            <person name="Delwiche C.F."/>
            <person name="Dyhrman S.T."/>
            <person name="Glockner G."/>
            <person name="John U."/>
            <person name="Richards T."/>
            <person name="Worden A.Z."/>
            <person name="Zhang X."/>
            <person name="Grigoriev I.V."/>
            <person name="Allen A.E."/>
            <person name="Bidle K."/>
            <person name="Borodovsky M."/>
            <person name="Bowler C."/>
            <person name="Brownlee C."/>
            <person name="Cock J.M."/>
            <person name="Elias M."/>
            <person name="Gladyshev V.N."/>
            <person name="Groth M."/>
            <person name="Guda C."/>
            <person name="Hadaegh A."/>
            <person name="Iglesias-Rodriguez M.D."/>
            <person name="Jenkins J."/>
            <person name="Jones B.M."/>
            <person name="Lawson T."/>
            <person name="Leese F."/>
            <person name="Lindquist E."/>
            <person name="Lobanov A."/>
            <person name="Lomsadze A."/>
            <person name="Malik S.B."/>
            <person name="Marsh M.E."/>
            <person name="Mackinder L."/>
            <person name="Mock T."/>
            <person name="Mueller-Roeber B."/>
            <person name="Pagarete A."/>
            <person name="Parker M."/>
            <person name="Probert I."/>
            <person name="Quesneville H."/>
            <person name="Raines C."/>
            <person name="Rensing S.A."/>
            <person name="Riano-Pachon D.M."/>
            <person name="Richier S."/>
            <person name="Rokitta S."/>
            <person name="Shiraiwa Y."/>
            <person name="Soanes D.M."/>
            <person name="van der Giezen M."/>
            <person name="Wahlund T.M."/>
            <person name="Williams B."/>
            <person name="Wilson W."/>
            <person name="Wolfe G."/>
            <person name="Wurch L.L."/>
        </authorList>
    </citation>
    <scope>NUCLEOTIDE SEQUENCE</scope>
</reference>
<dbReference type="CDD" id="cd18089">
    <property type="entry name" value="SPOUT_Trm10-like"/>
    <property type="match status" value="1"/>
</dbReference>
<dbReference type="RefSeq" id="XP_005782457.1">
    <property type="nucleotide sequence ID" value="XM_005782400.1"/>
</dbReference>
<evidence type="ECO:0000313" key="10">
    <source>
        <dbReference type="EnsemblProtists" id="EOD30028"/>
    </source>
</evidence>
<sequence length="1405" mass="152797">MSARHRRSLSQQLGRCWALNRRAPAPFAMHLASLRTCPAECLPAGGEHERWLVGRLDGEVSDHFGREGKLLLEARIVYLSPDAEEVLEAPLEAEKTYVIGDSKRRENPSPAAAQRYREYLLWTETRPVQFGDEPPNDTYEIFMKERRRSKEKARLQGVARKRQAERQLQRQTVVSDAALASPAAQPAAKRPRGRPADPNTEQRRRDRRELQREKSLAQQHRRDARDAARAGQQVRSTLQFMELNLTRAKAAGFNPWGALPDDSTHVQAYAFWRSKALGAQVDANRMRRMPEADALAATAFARTLTARAAKAGWAAAAERATTADAIGEARAASAAAAAHARYADAVAVAAAGAQSVASKQRRRRESGSLSALLQPSQPWVSAAFAAVSAPLPECGLDADGAAPPALLPPPPPPGQPALTDAVVPRVWSTEGQCEGMTRQSGGTERCRVHRNSPYAVAAPLRRGERYCGHHHPDKFTGVQCAGQRKHGKGRCRVWSGCCYADAAPLRRGSPYCHHHRVRCVGLTQSGARCTVTSSSENVHAQPLRDGELHCAHHQPAAPSSLAPSAPCPRAAVSDRAIVLGSGEDFEGPDGPLPPSIAIVESEARLEQGNCLTQLLRRFPALHYTSIKYSDPTLPHLWVLPLEGQTAQTGRLADFMKFTVLDVVIWTVEHVLSPFQEPPIFVQRARYEQQREREQQQRREKAAAEAAERDRQRRGAVARAAEEAEACEVEEREVVAARESAVRAAAAAEAERAAEAAAAATAAAAEMRKHGSAVAEASALRALQALTSSTSLEERRAAAAAASHAAVLPALVGEIEKAERAAAEATDRFVSTEEPVMNTPTDGAEEQAAAAAVAAEAPPSSRPPRSATAAAAADAGAPAPTHGAPPPPHALVSLADASFDTGRPPESTMGGETTCIICFTDPKSHIATPCGHVCACGRCSAKMERCPVCRAPVERWFQGRTQLVDLLPCHAAKMSARDPPPRVLLGVMSNPVKPAMRAQQRKWAGHFQHAANVDVRFVLGTTFFNNTQRPPPEWDELKAEEKEHKDIIFVEGREKLPHVGVVTEKSASFWLSRGAESPGYEWYCKCDDDTLVHLSRLGETLANVTRSLGRTAHVYFGHLKWRGWEAGHRFQACGGGWGDSAKTLSDILGGGGMPDGSRYPPCPHAAGPVCMSRPLAVAMAADAAFRDFYETARKRNDRGVACKRPERTRAWDSTCFVRRRRSSARRALFVHGIKTRKSYQEAERRQLARRTTAAAKVGAAILRQESGAGRFVDPRFCAVPIGDAFACCGWPWQLPQLRSLVLRGVAAWAEERGGASSEVMTPEALHKVIKRLYRDESKGVHNRKGCVADCLRIVVPRGVDFEKTLAEMELRGDVRLLWSTPDGKRPPARGMSWEGVGRAQVASVAP</sequence>
<feature type="compositionally biased region" description="Low complexity" evidence="7">
    <location>
        <begin position="839"/>
        <end position="881"/>
    </location>
</feature>
<evidence type="ECO:0000256" key="2">
    <source>
        <dbReference type="ARBA" id="ARBA00022603"/>
    </source>
</evidence>
<keyword evidence="4" id="KW-0949">S-adenosyl-L-methionine</keyword>